<gene>
    <name evidence="5" type="primary">106087211</name>
</gene>
<sequence>MSAKIENSKINEDDNNQNDWDLDDDSWDDWGDAEENTTTEQTQMPIASSQQQKEEVSANNNSQNVQGKGQEKKVENNNFEKSSAAQEPNKTTSTTQGGGGGWGSLFGGVMSSVLSTATELTTTVSHGLDKVIGVPDPEEMARINALHEARQKVQQEQEKLSKSDQEVVDNEERSLTPTRTGPAFGLSLVNNVTTLGSKVLNTGLDTLEGIGKKTMTILQENDPMIKNKIKKLGLEKEKVNITELLKEAKRETEQLEQSMRELNMEKMKAQLRFEVLFENNCGLVHLEALEILSKESQLKIQTLKDSVSGKALDELLETLNEVKELMDLEDLECESESEDYEAKELDEKLKQAIEDTELQINFDEIVSLWSSSLTWFNSEESKDPEVQPLFAKAMITLSETCALEILKLHKIAELLLIKDHHSTANEVDGIVQLCKQFIMHLQVVANRFAGHLTKHEQQEEAKSHISTIFAEMLEARQQIEKAFKLFLPILQIGAV</sequence>
<dbReference type="PANTHER" id="PTHR12842:SF6">
    <property type="entry name" value="FI01459P"/>
    <property type="match status" value="1"/>
</dbReference>
<feature type="compositionally biased region" description="Polar residues" evidence="4">
    <location>
        <begin position="76"/>
        <end position="90"/>
    </location>
</feature>
<dbReference type="AlphaFoldDB" id="A0A1I8QDT1"/>
<keyword evidence="3" id="KW-0175">Coiled coil</keyword>
<feature type="compositionally biased region" description="Basic and acidic residues" evidence="4">
    <location>
        <begin position="153"/>
        <end position="174"/>
    </location>
</feature>
<evidence type="ECO:0000256" key="3">
    <source>
        <dbReference type="SAM" id="Coils"/>
    </source>
</evidence>
<keyword evidence="2" id="KW-0597">Phosphoprotein</keyword>
<organism evidence="5 6">
    <name type="scientific">Stomoxys calcitrans</name>
    <name type="common">Stable fly</name>
    <name type="synonym">Conops calcitrans</name>
    <dbReference type="NCBI Taxonomy" id="35570"/>
    <lineage>
        <taxon>Eukaryota</taxon>
        <taxon>Metazoa</taxon>
        <taxon>Ecdysozoa</taxon>
        <taxon>Arthropoda</taxon>
        <taxon>Hexapoda</taxon>
        <taxon>Insecta</taxon>
        <taxon>Pterygota</taxon>
        <taxon>Neoptera</taxon>
        <taxon>Endopterygota</taxon>
        <taxon>Diptera</taxon>
        <taxon>Brachycera</taxon>
        <taxon>Muscomorpha</taxon>
        <taxon>Muscoidea</taxon>
        <taxon>Muscidae</taxon>
        <taxon>Stomoxys</taxon>
    </lineage>
</organism>
<comment type="similarity">
    <text evidence="1">Belongs to the FAM114 family.</text>
</comment>
<feature type="compositionally biased region" description="Basic and acidic residues" evidence="4">
    <location>
        <begin position="1"/>
        <end position="12"/>
    </location>
</feature>
<dbReference type="Pfam" id="PF05334">
    <property type="entry name" value="DUF719"/>
    <property type="match status" value="1"/>
</dbReference>
<evidence type="ECO:0000313" key="5">
    <source>
        <dbReference type="EnsemblMetazoa" id="SCAU016190-PA"/>
    </source>
</evidence>
<dbReference type="OrthoDB" id="5597648at2759"/>
<name>A0A1I8QDT1_STOCA</name>
<dbReference type="STRING" id="35570.A0A1I8QDT1"/>
<proteinExistence type="inferred from homology"/>
<dbReference type="EnsemblMetazoa" id="SCAU016190-RA">
    <property type="protein sequence ID" value="SCAU016190-PA"/>
    <property type="gene ID" value="SCAU016190"/>
</dbReference>
<evidence type="ECO:0000313" key="6">
    <source>
        <dbReference type="Proteomes" id="UP000095300"/>
    </source>
</evidence>
<protein>
    <recommendedName>
        <fullName evidence="7">Protein FAM114A2</fullName>
    </recommendedName>
</protein>
<evidence type="ECO:0008006" key="7">
    <source>
        <dbReference type="Google" id="ProtNLM"/>
    </source>
</evidence>
<feature type="compositionally biased region" description="Polar residues" evidence="4">
    <location>
        <begin position="38"/>
        <end position="67"/>
    </location>
</feature>
<evidence type="ECO:0000256" key="1">
    <source>
        <dbReference type="ARBA" id="ARBA00006903"/>
    </source>
</evidence>
<feature type="coiled-coil region" evidence="3">
    <location>
        <begin position="231"/>
        <end position="348"/>
    </location>
</feature>
<accession>A0A1I8QDT1</accession>
<dbReference type="VEuPathDB" id="VectorBase:SCAU016190"/>
<dbReference type="InterPro" id="IPR007998">
    <property type="entry name" value="DUF719"/>
</dbReference>
<feature type="region of interest" description="Disordered" evidence="4">
    <location>
        <begin position="153"/>
        <end position="179"/>
    </location>
</feature>
<dbReference type="PANTHER" id="PTHR12842">
    <property type="entry name" value="FI01459P"/>
    <property type="match status" value="1"/>
</dbReference>
<evidence type="ECO:0000256" key="4">
    <source>
        <dbReference type="SAM" id="MobiDB-lite"/>
    </source>
</evidence>
<dbReference type="Proteomes" id="UP000095300">
    <property type="component" value="Unassembled WGS sequence"/>
</dbReference>
<feature type="region of interest" description="Disordered" evidence="4">
    <location>
        <begin position="1"/>
        <end position="100"/>
    </location>
</feature>
<dbReference type="KEGG" id="scac:106087211"/>
<feature type="compositionally biased region" description="Acidic residues" evidence="4">
    <location>
        <begin position="13"/>
        <end position="37"/>
    </location>
</feature>
<keyword evidence="6" id="KW-1185">Reference proteome</keyword>
<reference evidence="5" key="1">
    <citation type="submission" date="2020-05" db="UniProtKB">
        <authorList>
            <consortium name="EnsemblMetazoa"/>
        </authorList>
    </citation>
    <scope>IDENTIFICATION</scope>
    <source>
        <strain evidence="5">USDA</strain>
    </source>
</reference>
<evidence type="ECO:0000256" key="2">
    <source>
        <dbReference type="ARBA" id="ARBA00022553"/>
    </source>
</evidence>